<feature type="domain" description="Glycosyl transferase family 1" evidence="3">
    <location>
        <begin position="180"/>
        <end position="343"/>
    </location>
</feature>
<evidence type="ECO:0000256" key="2">
    <source>
        <dbReference type="ARBA" id="ARBA00022679"/>
    </source>
</evidence>
<proteinExistence type="predicted"/>
<dbReference type="GO" id="GO:0016757">
    <property type="term" value="F:glycosyltransferase activity"/>
    <property type="evidence" value="ECO:0007669"/>
    <property type="project" value="UniProtKB-KW"/>
</dbReference>
<evidence type="ECO:0000313" key="5">
    <source>
        <dbReference type="EMBL" id="ALI05861.1"/>
    </source>
</evidence>
<dbReference type="OrthoDB" id="9815351at2"/>
<dbReference type="AlphaFoldDB" id="A0A0N9WDE9"/>
<accession>A0A0N9WDE9</accession>
<dbReference type="InterPro" id="IPR028098">
    <property type="entry name" value="Glyco_trans_4-like_N"/>
</dbReference>
<dbReference type="Pfam" id="PF00534">
    <property type="entry name" value="Glycos_transf_1"/>
    <property type="match status" value="1"/>
</dbReference>
<dbReference type="PANTHER" id="PTHR12526:SF629">
    <property type="entry name" value="TEICHURONIC ACID BIOSYNTHESIS GLYCOSYLTRANSFERASE TUAH-RELATED"/>
    <property type="match status" value="1"/>
</dbReference>
<dbReference type="Pfam" id="PF13439">
    <property type="entry name" value="Glyco_transf_4"/>
    <property type="match status" value="1"/>
</dbReference>
<dbReference type="PANTHER" id="PTHR12526">
    <property type="entry name" value="GLYCOSYLTRANSFERASE"/>
    <property type="match status" value="1"/>
</dbReference>
<dbReference type="SUPFAM" id="SSF53756">
    <property type="entry name" value="UDP-Glycosyltransferase/glycogen phosphorylase"/>
    <property type="match status" value="1"/>
</dbReference>
<gene>
    <name evidence="5" type="ORF">AO356_03370</name>
</gene>
<name>A0A0N9WDE9_PSEFL</name>
<sequence>MKVAHVTSAHTRFDIRIFQKECKTLAAHGYDVSLVVADGKGDEKADGVNIVDVGFLRGRLNRMFKTTKMVYKKAASLQADIYHLHDPELIPVGLKLKKLGKIVIFDSHEDVPKQILSKPYLRPASRRVISFLFSVYERFACRKMDGILTATPYIRDKFLSINANVVDINNFPLVGELAADVAWGEKKQEVCYVGGITSIRGISEVVEAMGLVHTGSRLNLVGNFSEPGVEVDVKKKNGWSSVNQCGQLGRSEVRDILGRSAAGLVTFYPLPNHVDAQPNKMFEYMSSGIPVIASNFPLWREIIEGNDCGVCVDPLSPQSIADAIDFIIENPERAEQMGRNGQKAVTERYNWDVEGRRLLKFYAGLAKG</sequence>
<reference evidence="5 6" key="2">
    <citation type="journal article" date="2018" name="Nature">
        <title>Mutant phenotypes for thousands of bacterial genes of unknown function.</title>
        <authorList>
            <person name="Price M.N."/>
            <person name="Wetmore K.M."/>
            <person name="Waters R.J."/>
            <person name="Callaghan M."/>
            <person name="Ray J."/>
            <person name="Liu H."/>
            <person name="Kuehl J.V."/>
            <person name="Melnyk R.A."/>
            <person name="Lamson J.S."/>
            <person name="Suh Y."/>
            <person name="Carlson H.K."/>
            <person name="Esquivel Z."/>
            <person name="Sadeeshkumar H."/>
            <person name="Chakraborty R."/>
            <person name="Zane G.M."/>
            <person name="Rubin B.E."/>
            <person name="Wall J.D."/>
            <person name="Visel A."/>
            <person name="Bristow J."/>
            <person name="Blow M.J."/>
            <person name="Arkin A.P."/>
            <person name="Deutschbauer A.M."/>
        </authorList>
    </citation>
    <scope>NUCLEOTIDE SEQUENCE [LARGE SCALE GENOMIC DNA]</scope>
    <source>
        <strain evidence="5 6">FW300-N2C3</strain>
    </source>
</reference>
<reference evidence="6" key="1">
    <citation type="submission" date="2015-09" db="EMBL/GenBank/DDBJ databases">
        <title>Whole genome sequence of Pseudomonas fluorescens FW300-N2C3.</title>
        <authorList>
            <person name="Ray J."/>
            <person name="Melnyk R."/>
            <person name="Deutschbauer A."/>
        </authorList>
    </citation>
    <scope>NUCLEOTIDE SEQUENCE [LARGE SCALE GENOMIC DNA]</scope>
    <source>
        <strain evidence="6">FW300-N2C3</strain>
    </source>
</reference>
<evidence type="ECO:0000313" key="6">
    <source>
        <dbReference type="Proteomes" id="UP000059425"/>
    </source>
</evidence>
<dbReference type="Proteomes" id="UP000059425">
    <property type="component" value="Chromosome"/>
</dbReference>
<organism evidence="5 6">
    <name type="scientific">Pseudomonas fluorescens</name>
    <dbReference type="NCBI Taxonomy" id="294"/>
    <lineage>
        <taxon>Bacteria</taxon>
        <taxon>Pseudomonadati</taxon>
        <taxon>Pseudomonadota</taxon>
        <taxon>Gammaproteobacteria</taxon>
        <taxon>Pseudomonadales</taxon>
        <taxon>Pseudomonadaceae</taxon>
        <taxon>Pseudomonas</taxon>
    </lineage>
</organism>
<dbReference type="CDD" id="cd03794">
    <property type="entry name" value="GT4_WbuB-like"/>
    <property type="match status" value="1"/>
</dbReference>
<dbReference type="Gene3D" id="3.40.50.2000">
    <property type="entry name" value="Glycogen Phosphorylase B"/>
    <property type="match status" value="2"/>
</dbReference>
<dbReference type="EMBL" id="CP012831">
    <property type="protein sequence ID" value="ALI05861.1"/>
    <property type="molecule type" value="Genomic_DNA"/>
</dbReference>
<evidence type="ECO:0000259" key="3">
    <source>
        <dbReference type="Pfam" id="PF00534"/>
    </source>
</evidence>
<feature type="domain" description="Glycosyltransferase subfamily 4-like N-terminal" evidence="4">
    <location>
        <begin position="22"/>
        <end position="160"/>
    </location>
</feature>
<evidence type="ECO:0000259" key="4">
    <source>
        <dbReference type="Pfam" id="PF13439"/>
    </source>
</evidence>
<keyword evidence="2 5" id="KW-0808">Transferase</keyword>
<protein>
    <submittedName>
        <fullName evidence="5">Glycosyl transferase</fullName>
    </submittedName>
</protein>
<keyword evidence="1" id="KW-0328">Glycosyltransferase</keyword>
<dbReference type="InterPro" id="IPR001296">
    <property type="entry name" value="Glyco_trans_1"/>
</dbReference>
<dbReference type="GO" id="GO:1901135">
    <property type="term" value="P:carbohydrate derivative metabolic process"/>
    <property type="evidence" value="ECO:0007669"/>
    <property type="project" value="UniProtKB-ARBA"/>
</dbReference>
<evidence type="ECO:0000256" key="1">
    <source>
        <dbReference type="ARBA" id="ARBA00022676"/>
    </source>
</evidence>